<dbReference type="InterPro" id="IPR029034">
    <property type="entry name" value="Cystine-knot_cytokine"/>
</dbReference>
<evidence type="ECO:0000256" key="1">
    <source>
        <dbReference type="ARBA" id="ARBA00004613"/>
    </source>
</evidence>
<dbReference type="GO" id="GO:0030514">
    <property type="term" value="P:negative regulation of BMP signaling pathway"/>
    <property type="evidence" value="ECO:0007669"/>
    <property type="project" value="InterPro"/>
</dbReference>
<dbReference type="GO" id="GO:0045596">
    <property type="term" value="P:negative regulation of cell differentiation"/>
    <property type="evidence" value="ECO:0007669"/>
    <property type="project" value="InterPro"/>
</dbReference>
<comment type="similarity">
    <text evidence="2">Belongs to the noggin family.</text>
</comment>
<proteinExistence type="inferred from homology"/>
<dbReference type="Gene3D" id="1.10.287.520">
    <property type="entry name" value="Helix hairpin bin"/>
    <property type="match status" value="1"/>
</dbReference>
<dbReference type="SUPFAM" id="SSF57501">
    <property type="entry name" value="Cystine-knot cytokines"/>
    <property type="match status" value="1"/>
</dbReference>
<dbReference type="EMBL" id="CALNXJ010000031">
    <property type="protein sequence ID" value="CAH3137302.1"/>
    <property type="molecule type" value="Genomic_DNA"/>
</dbReference>
<dbReference type="AlphaFoldDB" id="A0AAU9X5K0"/>
<keyword evidence="4" id="KW-0964">Secreted</keyword>
<evidence type="ECO:0008006" key="9">
    <source>
        <dbReference type="Google" id="ProtNLM"/>
    </source>
</evidence>
<name>A0AAU9X5K0_9CNID</name>
<comment type="caution">
    <text evidence="7">The sequence shown here is derived from an EMBL/GenBank/DDBJ whole genome shotgun (WGS) entry which is preliminary data.</text>
</comment>
<dbReference type="GO" id="GO:0005615">
    <property type="term" value="C:extracellular space"/>
    <property type="evidence" value="ECO:0007669"/>
    <property type="project" value="TreeGrafter"/>
</dbReference>
<evidence type="ECO:0000313" key="8">
    <source>
        <dbReference type="Proteomes" id="UP001159428"/>
    </source>
</evidence>
<gene>
    <name evidence="7" type="ORF">PMEA_00018015</name>
</gene>
<keyword evidence="5 6" id="KW-0732">Signal</keyword>
<evidence type="ECO:0000256" key="5">
    <source>
        <dbReference type="ARBA" id="ARBA00022729"/>
    </source>
</evidence>
<organism evidence="7 8">
    <name type="scientific">Pocillopora meandrina</name>
    <dbReference type="NCBI Taxonomy" id="46732"/>
    <lineage>
        <taxon>Eukaryota</taxon>
        <taxon>Metazoa</taxon>
        <taxon>Cnidaria</taxon>
        <taxon>Anthozoa</taxon>
        <taxon>Hexacorallia</taxon>
        <taxon>Scleractinia</taxon>
        <taxon>Astrocoeniina</taxon>
        <taxon>Pocilloporidae</taxon>
        <taxon>Pocillopora</taxon>
    </lineage>
</organism>
<evidence type="ECO:0000256" key="3">
    <source>
        <dbReference type="ARBA" id="ARBA00022473"/>
    </source>
</evidence>
<dbReference type="Proteomes" id="UP001159428">
    <property type="component" value="Unassembled WGS sequence"/>
</dbReference>
<evidence type="ECO:0000313" key="7">
    <source>
        <dbReference type="EMBL" id="CAH3137302.1"/>
    </source>
</evidence>
<feature type="signal peptide" evidence="6">
    <location>
        <begin position="1"/>
        <end position="28"/>
    </location>
</feature>
<dbReference type="PANTHER" id="PTHR10494:SF16">
    <property type="entry name" value="NOGGIN-2-LIKE"/>
    <property type="match status" value="1"/>
</dbReference>
<keyword evidence="3" id="KW-0217">Developmental protein</keyword>
<evidence type="ECO:0000256" key="2">
    <source>
        <dbReference type="ARBA" id="ARBA00007480"/>
    </source>
</evidence>
<dbReference type="Gene3D" id="2.10.90.10">
    <property type="entry name" value="Cystine-knot cytokines"/>
    <property type="match status" value="1"/>
</dbReference>
<evidence type="ECO:0000256" key="6">
    <source>
        <dbReference type="SAM" id="SignalP"/>
    </source>
</evidence>
<protein>
    <recommendedName>
        <fullName evidence="9">Noggin</fullName>
    </recommendedName>
</protein>
<dbReference type="InterPro" id="IPR008717">
    <property type="entry name" value="Noggin"/>
</dbReference>
<dbReference type="PANTHER" id="PTHR10494">
    <property type="entry name" value="BONE MORPHOGENETIC PROTEIN INHIBITOR, NOGGIN"/>
    <property type="match status" value="1"/>
</dbReference>
<evidence type="ECO:0000256" key="4">
    <source>
        <dbReference type="ARBA" id="ARBA00022525"/>
    </source>
</evidence>
<dbReference type="GO" id="GO:0009953">
    <property type="term" value="P:dorsal/ventral pattern formation"/>
    <property type="evidence" value="ECO:0007669"/>
    <property type="project" value="TreeGrafter"/>
</dbReference>
<keyword evidence="8" id="KW-1185">Reference proteome</keyword>
<sequence length="235" mass="27516">MHQSKFKSIFALFVVCCLSTVWQTSSEALPPWKHLKGGVDQRPTRDKLKLKFPLEPTRYPSDPIESDFDIESLKRLLGEDYVPEYIALTREEVLEKKANDTLSHEEDFMRKMLVKSMPEEIKNLDFKMPGMKRYLGPKASKKLQLWLWQVSHCSVSQKWKNLGVRYWPHFINVGRCSKKATCSFPSGMKCRVSSTRKVGVLRWHCLERFAQRNETNCTWLKFEYPVITECKCACL</sequence>
<dbReference type="Pfam" id="PF05806">
    <property type="entry name" value="Noggin"/>
    <property type="match status" value="1"/>
</dbReference>
<feature type="chain" id="PRO_5043908589" description="Noggin" evidence="6">
    <location>
        <begin position="29"/>
        <end position="235"/>
    </location>
</feature>
<comment type="subcellular location">
    <subcellularLocation>
        <location evidence="1">Secreted</location>
    </subcellularLocation>
</comment>
<accession>A0AAU9X5K0</accession>
<reference evidence="7 8" key="1">
    <citation type="submission" date="2022-05" db="EMBL/GenBank/DDBJ databases">
        <authorList>
            <consortium name="Genoscope - CEA"/>
            <person name="William W."/>
        </authorList>
    </citation>
    <scope>NUCLEOTIDE SEQUENCE [LARGE SCALE GENOMIC DNA]</scope>
</reference>